<reference evidence="6" key="2">
    <citation type="submission" date="2025-08" db="UniProtKB">
        <authorList>
            <consortium name="RefSeq"/>
        </authorList>
    </citation>
    <scope>IDENTIFICATION</scope>
    <source>
        <strain evidence="6">S238N-H82</strain>
        <tissue evidence="6">Testes</tissue>
    </source>
</reference>
<dbReference type="KEGG" id="bfo:118415516"/>
<dbReference type="InterPro" id="IPR036116">
    <property type="entry name" value="FN3_sf"/>
</dbReference>
<dbReference type="GeneID" id="118415516"/>
<dbReference type="InterPro" id="IPR005105">
    <property type="entry name" value="GlnD_Uridyltrans_N"/>
</dbReference>
<dbReference type="PROSITE" id="PS51041">
    <property type="entry name" value="EMI"/>
    <property type="match status" value="1"/>
</dbReference>
<organism evidence="5 6">
    <name type="scientific">Branchiostoma floridae</name>
    <name type="common">Florida lancelet</name>
    <name type="synonym">Amphioxus</name>
    <dbReference type="NCBI Taxonomy" id="7739"/>
    <lineage>
        <taxon>Eukaryota</taxon>
        <taxon>Metazoa</taxon>
        <taxon>Chordata</taxon>
        <taxon>Cephalochordata</taxon>
        <taxon>Leptocardii</taxon>
        <taxon>Amphioxiformes</taxon>
        <taxon>Branchiostomatidae</taxon>
        <taxon>Branchiostoma</taxon>
    </lineage>
</organism>
<dbReference type="PROSITE" id="PS50853">
    <property type="entry name" value="FN3"/>
    <property type="match status" value="1"/>
</dbReference>
<dbReference type="Gene3D" id="1.25.40.10">
    <property type="entry name" value="Tetratricopeptide repeat domain"/>
    <property type="match status" value="1"/>
</dbReference>
<evidence type="ECO:0000313" key="6">
    <source>
        <dbReference type="RefSeq" id="XP_035676077.1"/>
    </source>
</evidence>
<dbReference type="Pfam" id="PF03445">
    <property type="entry name" value="DUF294"/>
    <property type="match status" value="1"/>
</dbReference>
<feature type="domain" description="Fibronectin type-III" evidence="3">
    <location>
        <begin position="3050"/>
        <end position="3158"/>
    </location>
</feature>
<sequence length="3437" mass="377608">MLRVCLKLRTTDTKSKRLGLVRTETDYLRGLLDAMADMDRYAEVEVLKTLGDVNLEKGQVDKNPEKFDSAMVLYRTALFRCKDADVGESLEHRYHYAEKLRLGKRSTASSSYEPLTNDKRMPSLAKVAELFLHLEQRLTVDGNKESLLIEYTKLVVEGIINDDNVLETEAIKSLGDVYLKRGTETRDAPCLTKATALYNTALARCEGIKCPKYGAEQLQVHLLQDFPMTSSPTVVIGDSKGQRPEMSYEEHLAEGDRALTDGKLDEAEQKFAAALRLIHDPNKPDRCKEADCLCRLGDVYVQRGKKSKEGRKFTQAAALYNGALARIDGNKHSVTERVQKIEQSFLHYTANVETKQGGLSDSTIRQKKRLQEMRTRAKCQLDGINQQHNPYQYDEEDPVMITVEVERAEAVKALFKNITKERQIFIKDLVDECILTLGPPPCKYAFIGLGSQATELVTPYSDLEFAILIEDDKDNEDTRQYFINLTHYLHLKVINFGETILPAMAIPSLNHFPEKDWFFDSVTPRGFAFDGFMPWASKTPFGRDQTKTKPAVSLIQTPAEMAEFQRRDVSVAEGYHLADILRRVVLLTDTRVSTMGPGVLLKLCCLVILLTAELPTQVTTSCTLSPDEAALSQEDNVCTGQTTCPCTESYSQRYETNCGIFGTGWAACTEYRTSYRETTCPKTTYFCCSGYERVDNRCVRICTDPLCNHHLCENNLCPGCVHDYGTYNGKPARAYDASGMNCYQRCSWRSDSNLCFPGTCERIGSCSCTSGFSGSSCRTIDSTPTFIHWLGKLHDRSNGTAELAMNQTNNEVWTNKIPTKLDFEWNLAYTRPNPANHSYIRAFKVGIMESKVSWSQKRNTYQVVTGGTINCDMALSNRNPPLSTAIQCTNDQETSLNIIHGDEIEIEISAKLGGYLTYHDFDTGQNHNRTFTDGPYQRTGSGAKWMYDSTTPTHSGTFGQMLDVGDPFTKQSSITARWSGWSDTGSGIQNYHVQVYRMDHTQGDTLKEEFTPWIDESLESSASSYTINMAGEDPGVFSVVMTIEDASGSNEAGNLERTRRFYLYDADSTITTSYHVDHQGGTTKTPGAWTNVDDLHTGSQSLTISRVDGDTVTTYIRATDILGNQQTDNVTIHIDSTPPIIEDFWLEKNGVEGITVHNSRDLYDCLVKFTTYDIHSGLYTIYWRLVNMADESIVHGDGNLAVRVSSDAEPCTADTCKCTPMEPCYMTKYEIAPDASKMDIPIGEHDSDYYFFVTVTNRARLSTTERLQITVDISPPEPGHVSDNYAGQADIDFQSDPNMHFSWEGFFDHESGVRSYQVFFGTRCGLPGDFGIPVPDSTTEKTTTELQHSFTASSPGTYYCTVVAFNRALSASEPVCSDGILYDTSPPSITNIVIENIRARTGAIKDGGGNVWMVDDQLRKVAVDGPSSACRSAARQVADPAIFTDRPTVNVNSDLNDDPETVRMASSAGCESDGALGSPFFMIVDKHLLVYWNGSDGESEINDYQVGLSSTESGASSPDIMPLTSTQGHTVFKTRHSGLGEGQEFYLGVTATNKAGLSTTKTIGPIVVDARPPTFSGQVTVTLEDDYLVARWPANGFSDDEDTDLLTYECAVGHEANREDILEYTALSSVGPCGGVTGCTAIHRDSLQWGLHGTHSYYVSVKAKDFVGLTTVATSSPYVHYEGEPTAGVVEDINPDPQAPVFDYLQPADADFQTTTTTLSARWSGVLHEHQDISYQVGAGTSPGATDVVGFTSVGQNTEWSRGGLSLTSFQTYYITVKASNSIGDTAVTSDGITVLQDGDALQGAEVMDGQECSDQHDEIYQIQTIRSACYDTSPSIYQTSKTAVAAHWSIPTANQAHVTHVQWSIVQEVEGEETVVQDYVNLGMATHGMAVNQYLYLSPAVTYKSKVLFCHQAGCFAPVYSPGFLVSPDPPLPGTLHVSSPYPDSGTRSADVIFDKFSDLYYPTDDVMNFYDWAIADDSENGKLLTDWATVVPTSSNETTISFSVDGLPRDLTKCLSLVVRGHAHTGLSASVSREIVQCEETSTNRGLNYSTVIDTRPNITLELNADWTEYDIDYTNETTMLSAVWPTLRHRKYEWAVLEDKSVSSLSAMAGHHLSVPNPCDHQDMIECGRTTSEYINVEGLSLEQNKRYIVCIHAEETSITYERWVETLPETAVCSSGVTVDVTPPNADAADVWIGSNDKSNYQVSSTELFVQWDGFIDVEEHGVSMHHSGIQRYEYAIGTIAGGSDVQAWTDVGVTDHVLLHGVRLQHGWSYYATVTAVDFVGLSTTKWSQRVTVDTTPPRKSDTHINAGGSFHYSSSSVTASWEGVFYDTESGVSFFEWAVGSRAGHADIYPFTRVEETEAETDENSPLQLHEGHEYYVSIKAYNGAGMMTMATSWAVVVETSPPEAGNVYDGPTSGTVNDIDYQDDVTTIHAHWDGFYDPHSAIVSYTWSVGVCAGCSDILAPQNVGLLQAVSVDALQLTPGETYYVTVTACNAADLCTTVSSDGVIPDDSPPVAGRVLDGAQGEEASYQASTSSLAAHWYGFNDPHSGLSHYEWRAGTTPGGSDIVGVTQLHLTNVAVKTGLSLPVNTMIYITVKAYNRVGMSVETTSNGFRVDTSAPTVTTAVHFDHTHGSLVSGAQTWRSAVKIRWRFDDSESLVVDQHVSLSNHHGAEVANIKLNGTVYEYTFTELALDDGNNYVAKVIGCNNARLCSQTQTGSLLVDSSKPLTGHFAVNTDHAARLTRHRDSCMTYDNSGTPTLKLAWLGFSDYHSGIDRLMVAVGSGFYGRDKTLNGAPQVLAHGSQVGDQENDEGYVYTGSVQLSSSVSDYSTLYISLWAINGAGLASTVLHSAFQAVPSSGSTGSLTLVRRCDAHSCYGHCICAPFNQNCARPTDNTCTQLDSSDSSYSRIEVYDKTDYSLLTNGDTSDAAYTYSTCALAANWREATIGSTGRPYRYEWSAGISGQTVGSGLFDLVYDRVWYDVGLETSAVLTLPVGTSLEVGVSYVFYVRAWYTDNIYREFQSNNLRADQTPPKRSSSRKIKDLTSTSEQHDVEYMAETDSLSVSWEYVFLDAINSGNDYHLEHFELSLGTYPGGEDVKRFADNVVSGTATSHTFTGLSLQSGKTYYTSVRAYNHAGLHSTFHSDGVMVDTVAPTAGVVFDGQDVRDMAYTSDATVVSASWHGFNDLDSGIDKHFWCIGETNSQSECNIMGWTDTGLMQEGTVTLGHSLTNGQRYYTKVKGQDAAGHQSPVAVSDGFLVDTSPPIPEANLQIGDNLLINPSFEDAVDGGEGWILEGDSVVRQISSLPTDDFQTKHGRSHLLLHGSMSQTFTTVADQEYRISFFVNHDATTDVPRLTQEGLLTAPGLHQVFKLRNRQVSTVDTTSTEQWDTWQKQIYYFTAVGTSSSVTVQSVGTKTGISLDNFKELISKGLTI</sequence>
<dbReference type="InterPro" id="IPR011990">
    <property type="entry name" value="TPR-like_helical_dom_sf"/>
</dbReference>
<dbReference type="Gene3D" id="2.60.40.10">
    <property type="entry name" value="Immunoglobulins"/>
    <property type="match status" value="1"/>
</dbReference>
<reference evidence="5" key="1">
    <citation type="journal article" date="2020" name="Nat. Ecol. Evol.">
        <title>Deeply conserved synteny resolves early events in vertebrate evolution.</title>
        <authorList>
            <person name="Simakov O."/>
            <person name="Marletaz F."/>
            <person name="Yue J.X."/>
            <person name="O'Connell B."/>
            <person name="Jenkins J."/>
            <person name="Brandt A."/>
            <person name="Calef R."/>
            <person name="Tung C.H."/>
            <person name="Huang T.K."/>
            <person name="Schmutz J."/>
            <person name="Satoh N."/>
            <person name="Yu J.K."/>
            <person name="Putnam N.H."/>
            <person name="Green R.E."/>
            <person name="Rokhsar D.S."/>
        </authorList>
    </citation>
    <scope>NUCLEOTIDE SEQUENCE [LARGE SCALE GENOMIC DNA]</scope>
    <source>
        <strain evidence="5">S238N-H82</strain>
    </source>
</reference>
<accession>A0A9J7L518</accession>
<dbReference type="InterPro" id="IPR011489">
    <property type="entry name" value="EMI_domain"/>
</dbReference>
<dbReference type="InterPro" id="IPR013783">
    <property type="entry name" value="Ig-like_fold"/>
</dbReference>
<dbReference type="Gene3D" id="2.60.120.260">
    <property type="entry name" value="Galactose-binding domain-like"/>
    <property type="match status" value="1"/>
</dbReference>
<dbReference type="OrthoDB" id="6061841at2759"/>
<dbReference type="Proteomes" id="UP000001554">
    <property type="component" value="Chromosome 5"/>
</dbReference>
<dbReference type="PROSITE" id="PS00022">
    <property type="entry name" value="EGF_1"/>
    <property type="match status" value="1"/>
</dbReference>
<name>A0A9J7L518_BRAFL</name>
<keyword evidence="1" id="KW-0732">Signal</keyword>
<evidence type="ECO:0000259" key="4">
    <source>
        <dbReference type="PROSITE" id="PS51041"/>
    </source>
</evidence>
<dbReference type="PROSITE" id="PS01186">
    <property type="entry name" value="EGF_2"/>
    <property type="match status" value="1"/>
</dbReference>
<dbReference type="SMART" id="SM00060">
    <property type="entry name" value="FN3"/>
    <property type="match status" value="7"/>
</dbReference>
<dbReference type="SUPFAM" id="SSF49265">
    <property type="entry name" value="Fibronectin type III"/>
    <property type="match status" value="2"/>
</dbReference>
<dbReference type="OMA" id="KASHITI"/>
<feature type="domain" description="EMI" evidence="4">
    <location>
        <begin position="634"/>
        <end position="700"/>
    </location>
</feature>
<dbReference type="RefSeq" id="XP_035676077.1">
    <property type="nucleotide sequence ID" value="XM_035820184.1"/>
</dbReference>
<evidence type="ECO:0000256" key="1">
    <source>
        <dbReference type="ARBA" id="ARBA00022729"/>
    </source>
</evidence>
<evidence type="ECO:0000313" key="5">
    <source>
        <dbReference type="Proteomes" id="UP000001554"/>
    </source>
</evidence>
<evidence type="ECO:0000259" key="3">
    <source>
        <dbReference type="PROSITE" id="PS50853"/>
    </source>
</evidence>
<proteinExistence type="predicted"/>
<dbReference type="PANTHER" id="PTHR16897">
    <property type="entry name" value="OS10G0105400 PROTEIN"/>
    <property type="match status" value="1"/>
</dbReference>
<evidence type="ECO:0000256" key="2">
    <source>
        <dbReference type="ARBA" id="ARBA00023157"/>
    </source>
</evidence>
<dbReference type="InterPro" id="IPR003961">
    <property type="entry name" value="FN3_dom"/>
</dbReference>
<keyword evidence="5" id="KW-1185">Reference proteome</keyword>
<gene>
    <name evidence="6" type="primary">LOC118415516</name>
</gene>
<dbReference type="InterPro" id="IPR000742">
    <property type="entry name" value="EGF"/>
</dbReference>
<dbReference type="GO" id="GO:0008773">
    <property type="term" value="F:[protein-PII] uridylyltransferase activity"/>
    <property type="evidence" value="ECO:0007669"/>
    <property type="project" value="InterPro"/>
</dbReference>
<keyword evidence="2" id="KW-1015">Disulfide bond</keyword>
<protein>
    <submittedName>
        <fullName evidence="6">Uncharacterized protein LOC118415516</fullName>
    </submittedName>
</protein>
<dbReference type="PANTHER" id="PTHR16897:SF2">
    <property type="entry name" value="OS03G0226600 PROTEIN"/>
    <property type="match status" value="1"/>
</dbReference>